<dbReference type="EMBL" id="KK852409">
    <property type="protein sequence ID" value="KDR24483.1"/>
    <property type="molecule type" value="Genomic_DNA"/>
</dbReference>
<reference evidence="2 3" key="1">
    <citation type="journal article" date="2014" name="Nat. Commun.">
        <title>Molecular traces of alternative social organization in a termite genome.</title>
        <authorList>
            <person name="Terrapon N."/>
            <person name="Li C."/>
            <person name="Robertson H.M."/>
            <person name="Ji L."/>
            <person name="Meng X."/>
            <person name="Booth W."/>
            <person name="Chen Z."/>
            <person name="Childers C.P."/>
            <person name="Glastad K.M."/>
            <person name="Gokhale K."/>
            <person name="Gowin J."/>
            <person name="Gronenberg W."/>
            <person name="Hermansen R.A."/>
            <person name="Hu H."/>
            <person name="Hunt B.G."/>
            <person name="Huylmans A.K."/>
            <person name="Khalil S.M."/>
            <person name="Mitchell R.D."/>
            <person name="Munoz-Torres M.C."/>
            <person name="Mustard J.A."/>
            <person name="Pan H."/>
            <person name="Reese J.T."/>
            <person name="Scharf M.E."/>
            <person name="Sun F."/>
            <person name="Vogel H."/>
            <person name="Xiao J."/>
            <person name="Yang W."/>
            <person name="Yang Z."/>
            <person name="Yang Z."/>
            <person name="Zhou J."/>
            <person name="Zhu J."/>
            <person name="Brent C.S."/>
            <person name="Elsik C.G."/>
            <person name="Goodisman M.A."/>
            <person name="Liberles D.A."/>
            <person name="Roe R.M."/>
            <person name="Vargo E.L."/>
            <person name="Vilcinskas A."/>
            <person name="Wang J."/>
            <person name="Bornberg-Bauer E."/>
            <person name="Korb J."/>
            <person name="Zhang G."/>
            <person name="Liebig J."/>
        </authorList>
    </citation>
    <scope>NUCLEOTIDE SEQUENCE [LARGE SCALE GENOMIC DNA]</scope>
    <source>
        <tissue evidence="2">Whole organism</tissue>
    </source>
</reference>
<dbReference type="InParanoid" id="A0A067RN49"/>
<gene>
    <name evidence="2" type="ORF">L798_02894</name>
</gene>
<keyword evidence="3" id="KW-1185">Reference proteome</keyword>
<keyword evidence="1" id="KW-0732">Signal</keyword>
<evidence type="ECO:0000313" key="3">
    <source>
        <dbReference type="Proteomes" id="UP000027135"/>
    </source>
</evidence>
<organism evidence="2 3">
    <name type="scientific">Zootermopsis nevadensis</name>
    <name type="common">Dampwood termite</name>
    <dbReference type="NCBI Taxonomy" id="136037"/>
    <lineage>
        <taxon>Eukaryota</taxon>
        <taxon>Metazoa</taxon>
        <taxon>Ecdysozoa</taxon>
        <taxon>Arthropoda</taxon>
        <taxon>Hexapoda</taxon>
        <taxon>Insecta</taxon>
        <taxon>Pterygota</taxon>
        <taxon>Neoptera</taxon>
        <taxon>Polyneoptera</taxon>
        <taxon>Dictyoptera</taxon>
        <taxon>Blattodea</taxon>
        <taxon>Blattoidea</taxon>
        <taxon>Termitoidae</taxon>
        <taxon>Termopsidae</taxon>
        <taxon>Zootermopsis</taxon>
    </lineage>
</organism>
<accession>A0A067RN49</accession>
<dbReference type="Proteomes" id="UP000027135">
    <property type="component" value="Unassembled WGS sequence"/>
</dbReference>
<name>A0A067RN49_ZOONE</name>
<dbReference type="AlphaFoldDB" id="A0A067RN49"/>
<feature type="signal peptide" evidence="1">
    <location>
        <begin position="1"/>
        <end position="23"/>
    </location>
</feature>
<feature type="chain" id="PRO_5001645397" evidence="1">
    <location>
        <begin position="24"/>
        <end position="60"/>
    </location>
</feature>
<evidence type="ECO:0000313" key="2">
    <source>
        <dbReference type="EMBL" id="KDR24483.1"/>
    </source>
</evidence>
<protein>
    <submittedName>
        <fullName evidence="2">Uncharacterized protein</fullName>
    </submittedName>
</protein>
<sequence length="60" mass="6289">MGYALSLSGWIITFIGLPTPVLATSKASIVSSRLKLCVMSCFTFAAPDATMDKAIGYSLA</sequence>
<proteinExistence type="predicted"/>
<evidence type="ECO:0000256" key="1">
    <source>
        <dbReference type="SAM" id="SignalP"/>
    </source>
</evidence>